<dbReference type="AlphaFoldDB" id="A0A1X7BZ19"/>
<feature type="domain" description="NAD-dependent epimerase/dehydratase" evidence="1">
    <location>
        <begin position="6"/>
        <end position="192"/>
    </location>
</feature>
<dbReference type="EMBL" id="LT838811">
    <property type="protein sequence ID" value="SMD28996.1"/>
    <property type="molecule type" value="Genomic_DNA"/>
</dbReference>
<evidence type="ECO:0000259" key="1">
    <source>
        <dbReference type="Pfam" id="PF01370"/>
    </source>
</evidence>
<protein>
    <submittedName>
        <fullName evidence="3">Uncharacterized protein</fullName>
    </submittedName>
</protein>
<dbReference type="Gene3D" id="2.60.120.10">
    <property type="entry name" value="Jelly Rolls"/>
    <property type="match status" value="1"/>
</dbReference>
<dbReference type="SUPFAM" id="SSF51182">
    <property type="entry name" value="RmlC-like cupins"/>
    <property type="match status" value="1"/>
</dbReference>
<sequence>MKKIGITGQEGFVGKHLYHTLGLFTEEFERVPYNKSIFENENELDAFVSQCDVIVHLAAMNRHESEQVIYETNVGLVNKLIAALERTGSKAHILISSSTQEERDNLYGKSKKESREALVNWANTNGGKVTGLIIPNVFGAFGKPFYNSFIATFCYQLTHNQTPNVANDGEVKLIYVQELVAVILKEIRKGESKAQYFVEPTAVKKVSEVLALLEEYKAKYFEKGEIPALNTPFELNLFNTYRSYMDYATHFPVKFTQHTDPRGAFVEVIRLGIGGQCSFSTTVPGITRGNHYHTRKIERFAVIKGKALIQLRKIGTDEVLDFYLDGNEPAYVDMPIWYTHNIKNIGEEELYTIFWINEPYNPEDADTYFEEVEVVK</sequence>
<dbReference type="InterPro" id="IPR014710">
    <property type="entry name" value="RmlC-like_jellyroll"/>
</dbReference>
<dbReference type="Pfam" id="PF14667">
    <property type="entry name" value="Polysacc_synt_C"/>
    <property type="match status" value="1"/>
</dbReference>
<dbReference type="SUPFAM" id="SSF51735">
    <property type="entry name" value="NAD(P)-binding Rossmann-fold domains"/>
    <property type="match status" value="1"/>
</dbReference>
<dbReference type="CDD" id="cd07007">
    <property type="entry name" value="cupin_CapF-like_C"/>
    <property type="match status" value="1"/>
</dbReference>
<proteinExistence type="predicted"/>
<reference evidence="3" key="2">
    <citation type="submission" date="2017-04" db="EMBL/GenBank/DDBJ databases">
        <authorList>
            <person name="Afonso C.L."/>
            <person name="Miller P.J."/>
            <person name="Scott M.A."/>
            <person name="Spackman E."/>
            <person name="Goraichik I."/>
            <person name="Dimitrov K.M."/>
            <person name="Suarez D.L."/>
            <person name="Swayne D.E."/>
        </authorList>
    </citation>
    <scope>NUCLEOTIDE SEQUENCE</scope>
    <source>
        <strain evidence="3">CC9</strain>
    </source>
</reference>
<dbReference type="Gene3D" id="3.40.50.720">
    <property type="entry name" value="NAD(P)-binding Rossmann-like Domain"/>
    <property type="match status" value="1"/>
</dbReference>
<name>A0A1X7BZ19_9FLAO</name>
<dbReference type="InterPro" id="IPR011051">
    <property type="entry name" value="RmlC_Cupin_sf"/>
</dbReference>
<dbReference type="InterPro" id="IPR050177">
    <property type="entry name" value="Lipid_A_modif_metabolic_enz"/>
</dbReference>
<dbReference type="PANTHER" id="PTHR43245">
    <property type="entry name" value="BIFUNCTIONAL POLYMYXIN RESISTANCE PROTEIN ARNA"/>
    <property type="match status" value="1"/>
</dbReference>
<accession>A0A1X7BZ19</accession>
<dbReference type="Pfam" id="PF01370">
    <property type="entry name" value="Epimerase"/>
    <property type="match status" value="1"/>
</dbReference>
<dbReference type="InterPro" id="IPR029303">
    <property type="entry name" value="CapF_C"/>
</dbReference>
<gene>
    <name evidence="3" type="ORF">CCAN9_740036</name>
</gene>
<dbReference type="InterPro" id="IPR001509">
    <property type="entry name" value="Epimerase_deHydtase"/>
</dbReference>
<dbReference type="InterPro" id="IPR036291">
    <property type="entry name" value="NAD(P)-bd_dom_sf"/>
</dbReference>
<organism evidence="3">
    <name type="scientific">Capnocytophaga canimorsus</name>
    <dbReference type="NCBI Taxonomy" id="28188"/>
    <lineage>
        <taxon>Bacteria</taxon>
        <taxon>Pseudomonadati</taxon>
        <taxon>Bacteroidota</taxon>
        <taxon>Flavobacteriia</taxon>
        <taxon>Flavobacteriales</taxon>
        <taxon>Flavobacteriaceae</taxon>
        <taxon>Capnocytophaga</taxon>
    </lineage>
</organism>
<dbReference type="PANTHER" id="PTHR43245:SF55">
    <property type="entry name" value="NAD(P)-BINDING DOMAIN-CONTAINING PROTEIN"/>
    <property type="match status" value="1"/>
</dbReference>
<evidence type="ECO:0000259" key="2">
    <source>
        <dbReference type="Pfam" id="PF14667"/>
    </source>
</evidence>
<reference evidence="3" key="1">
    <citation type="submission" date="2017-04" db="EMBL/GenBank/DDBJ databases">
        <title>Identification of virulent Capnocytophaga canimorsus isolates by capsular typing.</title>
        <authorList>
            <person name="Hess E.H."/>
            <person name="Renzi F.R."/>
            <person name="Koudad D.K."/>
            <person name="Dol M.D."/>
            <person name="Cornelis G.R.C."/>
        </authorList>
    </citation>
    <scope>NUCLEOTIDE SEQUENCE</scope>
    <source>
        <strain evidence="3">CC9</strain>
    </source>
</reference>
<evidence type="ECO:0000313" key="3">
    <source>
        <dbReference type="EMBL" id="SMD28996.1"/>
    </source>
</evidence>
<feature type="domain" description="Capsular polysaccharide assembling protein CapF C-terminal" evidence="2">
    <location>
        <begin position="258"/>
        <end position="368"/>
    </location>
</feature>